<keyword evidence="3" id="KW-0805">Transcription regulation</keyword>
<evidence type="ECO:0000313" key="7">
    <source>
        <dbReference type="Proteomes" id="UP001183202"/>
    </source>
</evidence>
<dbReference type="RefSeq" id="WP_311559730.1">
    <property type="nucleotide sequence ID" value="NZ_JAVREJ010000028.1"/>
</dbReference>
<reference evidence="7" key="1">
    <citation type="submission" date="2023-07" db="EMBL/GenBank/DDBJ databases">
        <title>30 novel species of actinomycetes from the DSMZ collection.</title>
        <authorList>
            <person name="Nouioui I."/>
        </authorList>
    </citation>
    <scope>NUCLEOTIDE SEQUENCE [LARGE SCALE GENOMIC DNA]</scope>
    <source>
        <strain evidence="7">DSM 45834</strain>
    </source>
</reference>
<dbReference type="InterPro" id="IPR003018">
    <property type="entry name" value="GAF"/>
</dbReference>
<dbReference type="Proteomes" id="UP001183202">
    <property type="component" value="Unassembled WGS sequence"/>
</dbReference>
<proteinExistence type="predicted"/>
<evidence type="ECO:0000256" key="2">
    <source>
        <dbReference type="ARBA" id="ARBA00022777"/>
    </source>
</evidence>
<dbReference type="PIRSF" id="PIRSF036625">
    <property type="entry name" value="GAF_ANTAR"/>
    <property type="match status" value="1"/>
</dbReference>
<dbReference type="SMART" id="SM00065">
    <property type="entry name" value="GAF"/>
    <property type="match status" value="1"/>
</dbReference>
<dbReference type="InterPro" id="IPR029016">
    <property type="entry name" value="GAF-like_dom_sf"/>
</dbReference>
<dbReference type="InterPro" id="IPR011006">
    <property type="entry name" value="CheY-like_superfamily"/>
</dbReference>
<comment type="caution">
    <text evidence="6">The sequence shown here is derived from an EMBL/GenBank/DDBJ whole genome shotgun (WGS) entry which is preliminary data.</text>
</comment>
<dbReference type="Gene3D" id="3.30.450.40">
    <property type="match status" value="1"/>
</dbReference>
<gene>
    <name evidence="6" type="ORF">RM445_27245</name>
</gene>
<dbReference type="EMBL" id="JAVREJ010000028">
    <property type="protein sequence ID" value="MDT0353214.1"/>
    <property type="molecule type" value="Genomic_DNA"/>
</dbReference>
<name>A0ABU2NKV1_9PSEU</name>
<evidence type="ECO:0000256" key="1">
    <source>
        <dbReference type="ARBA" id="ARBA00022679"/>
    </source>
</evidence>
<dbReference type="InterPro" id="IPR012074">
    <property type="entry name" value="GAF_ANTAR"/>
</dbReference>
<evidence type="ECO:0000313" key="6">
    <source>
        <dbReference type="EMBL" id="MDT0353214.1"/>
    </source>
</evidence>
<dbReference type="InterPro" id="IPR005561">
    <property type="entry name" value="ANTAR"/>
</dbReference>
<dbReference type="Pfam" id="PF03861">
    <property type="entry name" value="ANTAR"/>
    <property type="match status" value="1"/>
</dbReference>
<protein>
    <submittedName>
        <fullName evidence="6">GAF and ANTAR domain-containing protein</fullName>
    </submittedName>
</protein>
<evidence type="ECO:0000256" key="4">
    <source>
        <dbReference type="ARBA" id="ARBA00023163"/>
    </source>
</evidence>
<dbReference type="SUPFAM" id="SSF52172">
    <property type="entry name" value="CheY-like"/>
    <property type="match status" value="1"/>
</dbReference>
<sequence length="263" mass="28518">MSQAVSGREQLVSRAFIGLADTLVDDYDMIELLDRLVGYSAELLAADAAGLVLGDAKGTLRVVASSSEDAELMELLQLQNDEGPCLECYHTATPVSVPDLDDAGRRWPGFTAAVRARGVFRSVHALPLRLRKESIGALNLFHSRPGPLPEVDLALGQALADVATIGILQERAIRRGEVVTEQLQTALNSRVVIEQAKGVIAERAGLPMDAAFDRLRRYARSSNQKLSDVARRLVERDLDPELVLRAAHPAAAGRSRPLRTPNT</sequence>
<dbReference type="Pfam" id="PF13185">
    <property type="entry name" value="GAF_2"/>
    <property type="match status" value="1"/>
</dbReference>
<dbReference type="Gene3D" id="1.10.10.10">
    <property type="entry name" value="Winged helix-like DNA-binding domain superfamily/Winged helix DNA-binding domain"/>
    <property type="match status" value="1"/>
</dbReference>
<keyword evidence="4" id="KW-0804">Transcription</keyword>
<accession>A0ABU2NKV1</accession>
<dbReference type="SUPFAM" id="SSF55781">
    <property type="entry name" value="GAF domain-like"/>
    <property type="match status" value="1"/>
</dbReference>
<evidence type="ECO:0000256" key="3">
    <source>
        <dbReference type="ARBA" id="ARBA00023015"/>
    </source>
</evidence>
<evidence type="ECO:0000259" key="5">
    <source>
        <dbReference type="PROSITE" id="PS50921"/>
    </source>
</evidence>
<dbReference type="PROSITE" id="PS50921">
    <property type="entry name" value="ANTAR"/>
    <property type="match status" value="1"/>
</dbReference>
<dbReference type="SMART" id="SM01012">
    <property type="entry name" value="ANTAR"/>
    <property type="match status" value="1"/>
</dbReference>
<organism evidence="6 7">
    <name type="scientific">Pseudonocardia charpentierae</name>
    <dbReference type="NCBI Taxonomy" id="3075545"/>
    <lineage>
        <taxon>Bacteria</taxon>
        <taxon>Bacillati</taxon>
        <taxon>Actinomycetota</taxon>
        <taxon>Actinomycetes</taxon>
        <taxon>Pseudonocardiales</taxon>
        <taxon>Pseudonocardiaceae</taxon>
        <taxon>Pseudonocardia</taxon>
    </lineage>
</organism>
<feature type="domain" description="ANTAR" evidence="5">
    <location>
        <begin position="173"/>
        <end position="234"/>
    </location>
</feature>
<keyword evidence="7" id="KW-1185">Reference proteome</keyword>
<keyword evidence="1" id="KW-0808">Transferase</keyword>
<dbReference type="InterPro" id="IPR036388">
    <property type="entry name" value="WH-like_DNA-bd_sf"/>
</dbReference>
<keyword evidence="2" id="KW-0418">Kinase</keyword>